<feature type="region of interest" description="Disordered" evidence="2">
    <location>
        <begin position="50"/>
        <end position="69"/>
    </location>
</feature>
<dbReference type="InterPro" id="IPR001007">
    <property type="entry name" value="VWF_dom"/>
</dbReference>
<evidence type="ECO:0000256" key="2">
    <source>
        <dbReference type="SAM" id="MobiDB-lite"/>
    </source>
</evidence>
<dbReference type="CDD" id="cd00063">
    <property type="entry name" value="FN3"/>
    <property type="match status" value="2"/>
</dbReference>
<feature type="compositionally biased region" description="Polar residues" evidence="2">
    <location>
        <begin position="50"/>
        <end position="61"/>
    </location>
</feature>
<name>A0A9N9RT11_9DIPT</name>
<organism evidence="6 7">
    <name type="scientific">Chironomus riparius</name>
    <dbReference type="NCBI Taxonomy" id="315576"/>
    <lineage>
        <taxon>Eukaryota</taxon>
        <taxon>Metazoa</taxon>
        <taxon>Ecdysozoa</taxon>
        <taxon>Arthropoda</taxon>
        <taxon>Hexapoda</taxon>
        <taxon>Insecta</taxon>
        <taxon>Pterygota</taxon>
        <taxon>Neoptera</taxon>
        <taxon>Endopterygota</taxon>
        <taxon>Diptera</taxon>
        <taxon>Nematocera</taxon>
        <taxon>Chironomoidea</taxon>
        <taxon>Chironomidae</taxon>
        <taxon>Chironominae</taxon>
        <taxon>Chironomus</taxon>
    </lineage>
</organism>
<evidence type="ECO:0000313" key="6">
    <source>
        <dbReference type="EMBL" id="CAG9804346.1"/>
    </source>
</evidence>
<keyword evidence="1 4" id="KW-0732">Signal</keyword>
<dbReference type="PANTHER" id="PTHR11348">
    <property type="entry name" value="CONNECTIVE TISSUE GROWTH FACTOR-RELATED"/>
    <property type="match status" value="1"/>
</dbReference>
<evidence type="ECO:0000256" key="4">
    <source>
        <dbReference type="SAM" id="SignalP"/>
    </source>
</evidence>
<proteinExistence type="predicted"/>
<dbReference type="GO" id="GO:0005615">
    <property type="term" value="C:extracellular space"/>
    <property type="evidence" value="ECO:0007669"/>
    <property type="project" value="TreeGrafter"/>
</dbReference>
<dbReference type="SUPFAM" id="SSF57603">
    <property type="entry name" value="FnI-like domain"/>
    <property type="match status" value="1"/>
</dbReference>
<keyword evidence="3" id="KW-1133">Transmembrane helix</keyword>
<feature type="chain" id="PRO_5040358532" description="Fibronectin type-III domain-containing protein" evidence="4">
    <location>
        <begin position="31"/>
        <end position="1308"/>
    </location>
</feature>
<protein>
    <recommendedName>
        <fullName evidence="5">Fibronectin type-III domain-containing protein</fullName>
    </recommendedName>
</protein>
<reference evidence="6" key="2">
    <citation type="submission" date="2022-10" db="EMBL/GenBank/DDBJ databases">
        <authorList>
            <consortium name="ENA_rothamsted_submissions"/>
            <consortium name="culmorum"/>
            <person name="King R."/>
        </authorList>
    </citation>
    <scope>NUCLEOTIDE SEQUENCE</scope>
</reference>
<dbReference type="SMART" id="SM00214">
    <property type="entry name" value="VWC"/>
    <property type="match status" value="3"/>
</dbReference>
<dbReference type="InterPro" id="IPR003961">
    <property type="entry name" value="FN3_dom"/>
</dbReference>
<dbReference type="OrthoDB" id="6022609at2759"/>
<dbReference type="EMBL" id="OU895878">
    <property type="protein sequence ID" value="CAG9804346.1"/>
    <property type="molecule type" value="Genomic_DNA"/>
</dbReference>
<evidence type="ECO:0000256" key="3">
    <source>
        <dbReference type="SAM" id="Phobius"/>
    </source>
</evidence>
<dbReference type="InterPro" id="IPR036116">
    <property type="entry name" value="FN3_sf"/>
</dbReference>
<dbReference type="PROSITE" id="PS50853">
    <property type="entry name" value="FN3"/>
    <property type="match status" value="1"/>
</dbReference>
<feature type="compositionally biased region" description="Basic and acidic residues" evidence="2">
    <location>
        <begin position="694"/>
        <end position="714"/>
    </location>
</feature>
<feature type="signal peptide" evidence="4">
    <location>
        <begin position="1"/>
        <end position="30"/>
    </location>
</feature>
<dbReference type="GO" id="GO:0045597">
    <property type="term" value="P:positive regulation of cell differentiation"/>
    <property type="evidence" value="ECO:0007669"/>
    <property type="project" value="TreeGrafter"/>
</dbReference>
<dbReference type="InterPro" id="IPR050941">
    <property type="entry name" value="CCN"/>
</dbReference>
<dbReference type="Gene3D" id="2.60.40.10">
    <property type="entry name" value="Immunoglobulins"/>
    <property type="match status" value="2"/>
</dbReference>
<keyword evidence="7" id="KW-1185">Reference proteome</keyword>
<evidence type="ECO:0000259" key="5">
    <source>
        <dbReference type="PROSITE" id="PS50853"/>
    </source>
</evidence>
<keyword evidence="3" id="KW-0812">Transmembrane</keyword>
<dbReference type="SUPFAM" id="SSF49265">
    <property type="entry name" value="Fibronectin type III"/>
    <property type="match status" value="2"/>
</dbReference>
<dbReference type="Proteomes" id="UP001153620">
    <property type="component" value="Chromosome 2"/>
</dbReference>
<accession>A0A9N9RT11</accession>
<evidence type="ECO:0000313" key="7">
    <source>
        <dbReference type="Proteomes" id="UP001153620"/>
    </source>
</evidence>
<evidence type="ECO:0000256" key="1">
    <source>
        <dbReference type="ARBA" id="ARBA00022729"/>
    </source>
</evidence>
<dbReference type="InterPro" id="IPR013783">
    <property type="entry name" value="Ig-like_fold"/>
</dbReference>
<feature type="compositionally biased region" description="Low complexity" evidence="2">
    <location>
        <begin position="683"/>
        <end position="692"/>
    </location>
</feature>
<sequence>MLYKVNIKFFNIFLLIVGFQTISWNDFVHANEVTTVPTPASEITTLSLQSNTNVPPNISHPTSTSLSLSTESDVTTNIPNEHQEKQHQHDDSLKVLPLDVMIKNKTNLSHDEDDSTVTSSTQLSMTVNLYDDMKKTVEKPEFIENSSDRSNNEHTMMVQFVNNDSDNQANQPQMIPVINDETDDKKNHSSDVVMEKEGRSINFPLEILGNNQNSTESSHMQINFVTTSTDKSPIISFFDLSDVSMDHDDDYDDENSEKKKSEYLNLKKDKKQVVSKDKIDVDKKIECSYNGTFYKVGEQLNKECEESCICQKGGKWSCEPRCQGAMINRKDEKLKNLDSHCFERLSSDECCSIVRCDSSSDDAIVFEGEVNQARSSNTNTTNDVLMSEKLVEKPLFLPTMPPTSSDSLEHENQSSKVVVCTYKDKMYAVDERIEIGCDEICSCHKNGEMICVPRCAKMNMTYSDHCVTVKDTKDACCEVQLCDVSFDDHEQNGFIPMTGQSREDGTDLETIECEYKGKKYSLNDQFHDECDSLCFCDTTGVQCSKIQCPSTFGLDVVDPHCLKWEPEPATFRAIAPKCCPERMRCIDNGTCEYKSQMFDNWSEIPSNISGCEQHCFCEGGKVECRPVCPPVTALPPASLRCNEKYAKLVSIDDEDDCCKQWVCSENSEADKSMTSSDPAMAINNKDSNNSNNKKPHDSDKFIPTKMPPSDHENDTSDINSEEDDHKVEVPFYPTIDGKPPKTQQEKLYKKYHNKDTKNKDQSTFISNPNYENKHYNIYENHDHNEELRPHQPGPGFFNPDTSKNQYPELSGHEHSQIPVDKQLFNILGQNPQNLPPHIRIDQLLQHIQGQDHQNQGPLIHGQNINIPFQPIIPNGINYNQFNENGDHIHRPGIGFNHIQPNLEVLAIDAIDSRRVRVIFVVPQIYVGLHGRVELRFTNQPNNNDTKRWQSQIFAPPDDLIATSQLEFELSSLEPNSEYRVKITLILRDLPAQPSSQVYTVQTPAERTITPPSIDNYQPTQMIDILDSLEDPELQASEINSTFIKFVWNKIPDDVMQYVDGIQLRYKELSGKVYDATPLIHRALTSYTLDNLKPEMTYEIGLFYIPFHGHGAELRVGERLEVTTSQKINTYGFEVIVNVTKIKPTTVEVVWNGVPYPEDKYINIFRAIYQSDSGKEDSSVFKVAKRDSTTGTIIKDLKPGTRYRLWLEMYLTNGGIKKSNVVNFLTKPGPPPSTDKLLTAGSTSQGDYYGPLVVVGVIAALAVMSTIILLLILTRRRIQSATITPPRKNDVSYDNPSYKVEIQQETMNL</sequence>
<feature type="domain" description="Fibronectin type-III" evidence="5">
    <location>
        <begin position="1132"/>
        <end position="1228"/>
    </location>
</feature>
<feature type="transmembrane region" description="Helical" evidence="3">
    <location>
        <begin position="1247"/>
        <end position="1272"/>
    </location>
</feature>
<gene>
    <name evidence="6" type="ORF">CHIRRI_LOCUS7236</name>
</gene>
<feature type="region of interest" description="Disordered" evidence="2">
    <location>
        <begin position="669"/>
        <end position="724"/>
    </location>
</feature>
<dbReference type="PANTHER" id="PTHR11348:SF34">
    <property type="entry name" value="EPIDERMAL CELL SURFACE RECEPTOR-RELATED"/>
    <property type="match status" value="1"/>
</dbReference>
<dbReference type="GO" id="GO:0007155">
    <property type="term" value="P:cell adhesion"/>
    <property type="evidence" value="ECO:0007669"/>
    <property type="project" value="TreeGrafter"/>
</dbReference>
<keyword evidence="3" id="KW-0472">Membrane</keyword>
<dbReference type="GO" id="GO:0005178">
    <property type="term" value="F:integrin binding"/>
    <property type="evidence" value="ECO:0007669"/>
    <property type="project" value="TreeGrafter"/>
</dbReference>
<dbReference type="SMART" id="SM00060">
    <property type="entry name" value="FN3"/>
    <property type="match status" value="3"/>
</dbReference>
<reference evidence="6" key="1">
    <citation type="submission" date="2022-01" db="EMBL/GenBank/DDBJ databases">
        <authorList>
            <person name="King R."/>
        </authorList>
    </citation>
    <scope>NUCLEOTIDE SEQUENCE</scope>
</reference>